<feature type="region of interest" description="Disordered" evidence="1">
    <location>
        <begin position="434"/>
        <end position="458"/>
    </location>
</feature>
<evidence type="ECO:0000256" key="1">
    <source>
        <dbReference type="SAM" id="MobiDB-lite"/>
    </source>
</evidence>
<dbReference type="AlphaFoldDB" id="A0A9Q0IAJ6"/>
<dbReference type="InterPro" id="IPR011993">
    <property type="entry name" value="PH-like_dom_sf"/>
</dbReference>
<organism evidence="3 4">
    <name type="scientific">Muraenolepis orangiensis</name>
    <name type="common">Patagonian moray cod</name>
    <dbReference type="NCBI Taxonomy" id="630683"/>
    <lineage>
        <taxon>Eukaryota</taxon>
        <taxon>Metazoa</taxon>
        <taxon>Chordata</taxon>
        <taxon>Craniata</taxon>
        <taxon>Vertebrata</taxon>
        <taxon>Euteleostomi</taxon>
        <taxon>Actinopterygii</taxon>
        <taxon>Neopterygii</taxon>
        <taxon>Teleostei</taxon>
        <taxon>Neoteleostei</taxon>
        <taxon>Acanthomorphata</taxon>
        <taxon>Zeiogadaria</taxon>
        <taxon>Gadariae</taxon>
        <taxon>Gadiformes</taxon>
        <taxon>Muraenolepidoidei</taxon>
        <taxon>Muraenolepididae</taxon>
        <taxon>Muraenolepis</taxon>
    </lineage>
</organism>
<name>A0A9Q0IAJ6_9TELE</name>
<proteinExistence type="predicted"/>
<dbReference type="PANTHER" id="PTHR46026">
    <property type="entry name" value="RHO-TYPE GUANINE NUCLEOTIDE EXCHANGE FACTOR, ISOFORM F"/>
    <property type="match status" value="1"/>
</dbReference>
<dbReference type="SMART" id="SM00233">
    <property type="entry name" value="PH"/>
    <property type="match status" value="1"/>
</dbReference>
<dbReference type="GO" id="GO:0005737">
    <property type="term" value="C:cytoplasm"/>
    <property type="evidence" value="ECO:0007669"/>
    <property type="project" value="TreeGrafter"/>
</dbReference>
<keyword evidence="4" id="KW-1185">Reference proteome</keyword>
<evidence type="ECO:0000313" key="3">
    <source>
        <dbReference type="EMBL" id="KAJ3589706.1"/>
    </source>
</evidence>
<dbReference type="SUPFAM" id="SSF50729">
    <property type="entry name" value="PH domain-like"/>
    <property type="match status" value="2"/>
</dbReference>
<accession>A0A9Q0IAJ6</accession>
<evidence type="ECO:0000313" key="4">
    <source>
        <dbReference type="Proteomes" id="UP001148018"/>
    </source>
</evidence>
<evidence type="ECO:0000259" key="2">
    <source>
        <dbReference type="SMART" id="SM00233"/>
    </source>
</evidence>
<reference evidence="3" key="1">
    <citation type="submission" date="2022-07" db="EMBL/GenBank/DDBJ databases">
        <title>Chromosome-level genome of Muraenolepis orangiensis.</title>
        <authorList>
            <person name="Kim J."/>
        </authorList>
    </citation>
    <scope>NUCLEOTIDE SEQUENCE</scope>
    <source>
        <strain evidence="3">KU_S4_2022</strain>
        <tissue evidence="3">Muscle</tissue>
    </source>
</reference>
<dbReference type="EMBL" id="JANIIK010000115">
    <property type="protein sequence ID" value="KAJ3589706.1"/>
    <property type="molecule type" value="Genomic_DNA"/>
</dbReference>
<dbReference type="InterPro" id="IPR001849">
    <property type="entry name" value="PH_domain"/>
</dbReference>
<dbReference type="GO" id="GO:0005085">
    <property type="term" value="F:guanyl-nucleotide exchange factor activity"/>
    <property type="evidence" value="ECO:0007669"/>
    <property type="project" value="TreeGrafter"/>
</dbReference>
<dbReference type="PANTHER" id="PTHR46026:SF4">
    <property type="entry name" value="PH DOMAIN-CONTAINING PROTEIN"/>
    <property type="match status" value="1"/>
</dbReference>
<comment type="caution">
    <text evidence="3">The sequence shown here is derived from an EMBL/GenBank/DDBJ whole genome shotgun (WGS) entry which is preliminary data.</text>
</comment>
<gene>
    <name evidence="3" type="ORF">NHX12_010549</name>
</gene>
<sequence>MGCCSVTQRNTAGIDEVGPDEIELLELSGDHLGLWNVGETRLQLSVKSGKNQPAPCGPSVLQEQQVSARHVGPQYSRNSRSVRAMWALSTPGTAGQCAPCGPSVLQEQQVSARHVGPQYSRNSRSVRAMWALSTPGTAGQCAPCGPSVLQEQQVVLWGRSRDELHHRLYSHQPIRDWEGQPAHTYGDIAHSSLVTLINDHTQERRELFLVLFSFHLLILSVDHPLRDFVYQGLLPLSGLTFRPVSLDSDSSHSLDGFEISSAMVDPKVFICHSAAEVGVWMDHLESTPRPLSPPHGPLSYLLPCDEHWKREELKKYLLQTPIRCWEGSPITRLGEPAFISVVHVMNTHRQGVQERLLVLYPQDVLLLSVDNNMINITYEGRLARHSVQAVERSAITGRLEFELKGELVEPLQISCMCLQDYHTWLFHLQQPERDGPEWGSRTGPPLLPKLPRSEKRPHHQVMAKAKPSMSPQWLPCRQQCA</sequence>
<protein>
    <recommendedName>
        <fullName evidence="2">PH domain-containing protein</fullName>
    </recommendedName>
</protein>
<feature type="domain" description="PH" evidence="2">
    <location>
        <begin position="188"/>
        <end position="291"/>
    </location>
</feature>
<dbReference type="Proteomes" id="UP001148018">
    <property type="component" value="Unassembled WGS sequence"/>
</dbReference>
<dbReference type="OrthoDB" id="8746253at2759"/>
<dbReference type="Gene3D" id="2.30.29.30">
    <property type="entry name" value="Pleckstrin-homology domain (PH domain)/Phosphotyrosine-binding domain (PTB)"/>
    <property type="match status" value="2"/>
</dbReference>